<name>A0A5S4UZP2_9MICO</name>
<protein>
    <submittedName>
        <fullName evidence="3">Uncharacterized protein</fullName>
    </submittedName>
</protein>
<evidence type="ECO:0000256" key="1">
    <source>
        <dbReference type="SAM" id="MobiDB-lite"/>
    </source>
</evidence>
<feature type="region of interest" description="Disordered" evidence="1">
    <location>
        <begin position="120"/>
        <end position="189"/>
    </location>
</feature>
<dbReference type="Proteomes" id="UP000325243">
    <property type="component" value="Unassembled WGS sequence"/>
</dbReference>
<accession>A0A5S4UZP2</accession>
<dbReference type="EMBL" id="VSSB01000002">
    <property type="protein sequence ID" value="TYL51189.1"/>
    <property type="molecule type" value="Genomic_DNA"/>
</dbReference>
<comment type="caution">
    <text evidence="3">The sequence shown here is derived from an EMBL/GenBank/DDBJ whole genome shotgun (WGS) entry which is preliminary data.</text>
</comment>
<feature type="transmembrane region" description="Helical" evidence="2">
    <location>
        <begin position="63"/>
        <end position="83"/>
    </location>
</feature>
<dbReference type="AlphaFoldDB" id="A0A5S4UZP2"/>
<feature type="compositionally biased region" description="Low complexity" evidence="1">
    <location>
        <begin position="122"/>
        <end position="144"/>
    </location>
</feature>
<evidence type="ECO:0000313" key="3">
    <source>
        <dbReference type="EMBL" id="TYL51189.1"/>
    </source>
</evidence>
<proteinExistence type="predicted"/>
<dbReference type="RefSeq" id="WP_148735298.1">
    <property type="nucleotide sequence ID" value="NZ_VSSB01000002.1"/>
</dbReference>
<keyword evidence="2" id="KW-0472">Membrane</keyword>
<keyword evidence="2" id="KW-1133">Transmembrane helix</keyword>
<keyword evidence="4" id="KW-1185">Reference proteome</keyword>
<gene>
    <name evidence="3" type="ORF">FYC51_18920</name>
</gene>
<evidence type="ECO:0000313" key="4">
    <source>
        <dbReference type="Proteomes" id="UP000325243"/>
    </source>
</evidence>
<feature type="compositionally biased region" description="Low complexity" evidence="1">
    <location>
        <begin position="152"/>
        <end position="164"/>
    </location>
</feature>
<reference evidence="3 4" key="1">
    <citation type="submission" date="2019-08" db="EMBL/GenBank/DDBJ databases">
        <authorList>
            <person name="Hu J."/>
        </authorList>
    </citation>
    <scope>NUCLEOTIDE SEQUENCE [LARGE SCALE GENOMIC DNA]</scope>
    <source>
        <strain evidence="3 4">NEAU-184</strain>
    </source>
</reference>
<feature type="transmembrane region" description="Helical" evidence="2">
    <location>
        <begin position="12"/>
        <end position="33"/>
    </location>
</feature>
<organism evidence="3 4">
    <name type="scientific">Agromyces mariniharenae</name>
    <dbReference type="NCBI Taxonomy" id="2604423"/>
    <lineage>
        <taxon>Bacteria</taxon>
        <taxon>Bacillati</taxon>
        <taxon>Actinomycetota</taxon>
        <taxon>Actinomycetes</taxon>
        <taxon>Micrococcales</taxon>
        <taxon>Microbacteriaceae</taxon>
        <taxon>Agromyces</taxon>
    </lineage>
</organism>
<sequence>MPDATPRRLALNIPLIVLWVASIAVGAIGYWQLRAGNAGQADFYNTGGSDYLTYLDLQTQSTIGGMLLIAGIVGVLVALAVHARNRHASVVAREALAAAAPVALVEVDEFDEYDDADDTDAAADLPARDGAAAATVPAAASAETTSDEAAEAAEASAAVTATETPGTDTEPAAAETDESAASGTDHPKA</sequence>
<evidence type="ECO:0000256" key="2">
    <source>
        <dbReference type="SAM" id="Phobius"/>
    </source>
</evidence>
<keyword evidence="2" id="KW-0812">Transmembrane</keyword>